<dbReference type="EMBL" id="MN240357">
    <property type="protein sequence ID" value="QVY58190.1"/>
    <property type="molecule type" value="Genomic_DNA"/>
</dbReference>
<keyword evidence="1" id="KW-0934">Plastid</keyword>
<gene>
    <name evidence="1" type="primary">ycf58</name>
</gene>
<reference evidence="1" key="2">
    <citation type="journal article" date="2021" name="Genomics">
        <title>Comparative analysis of mitochondrial genomes of Nirvanini and Evacanthini (Hemiptera: Cicadellidae) reveals an explicit evolutionary relationship.</title>
        <authorList>
            <person name="Du Y."/>
            <person name="Liang Z."/>
            <person name="Dietrich C.H."/>
            <person name="Dai W."/>
        </authorList>
    </citation>
    <scope>NUCLEOTIDE SEQUENCE</scope>
</reference>
<organism evidence="1">
    <name type="scientific">Eucheuma denticulatum</name>
    <dbReference type="NCBI Taxonomy" id="305493"/>
    <lineage>
        <taxon>Eukaryota</taxon>
        <taxon>Rhodophyta</taxon>
        <taxon>Florideophyceae</taxon>
        <taxon>Rhodymeniophycidae</taxon>
        <taxon>Gigartinales</taxon>
        <taxon>Solieriaceae</taxon>
        <taxon>Eucheuma</taxon>
    </lineage>
</organism>
<evidence type="ECO:0008006" key="2">
    <source>
        <dbReference type="Google" id="ProtNLM"/>
    </source>
</evidence>
<reference evidence="1" key="1">
    <citation type="submission" date="2019-07" db="EMBL/GenBank/DDBJ databases">
        <authorList>
            <person name="Zhang J."/>
            <person name="Liu T."/>
        </authorList>
    </citation>
    <scope>NUCLEOTIDE SEQUENCE</scope>
</reference>
<accession>A0A8E7UF66</accession>
<evidence type="ECO:0000313" key="1">
    <source>
        <dbReference type="EMBL" id="QVY58190.1"/>
    </source>
</evidence>
<dbReference type="AlphaFoldDB" id="A0A8E7UF66"/>
<protein>
    <recommendedName>
        <fullName evidence="2">Chromophore lyase cpcS/cpeS</fullName>
    </recommendedName>
</protein>
<name>A0A8E7UF66_9FLOR</name>
<geneLocation type="plastid" evidence="1"/>
<proteinExistence type="predicted"/>
<sequence>MQQMLQKLVNTLEGRWTSQKTIYDFTNKKIDTHNSIVNISLIKFTNISVNLAYVCKYENSNKKKITYNYIAQNKQLPIIGKIEKADTSIVTEYMFQLQDKNNLKIQYHDKNILYTEYIYFIQENFKLSFVIIKKEQKYIAIGFISDIKIIKK</sequence>